<gene>
    <name evidence="1" type="ORF">EJ05DRAFT_489725</name>
</gene>
<dbReference type="RefSeq" id="XP_033596475.1">
    <property type="nucleotide sequence ID" value="XM_033745813.1"/>
</dbReference>
<proteinExistence type="predicted"/>
<keyword evidence="2" id="KW-1185">Reference proteome</keyword>
<protein>
    <submittedName>
        <fullName evidence="1">Uncharacterized protein</fullName>
    </submittedName>
</protein>
<sequence>MHVSTAKGDGMGKRGNGNGDRACVCGQAGARVDLPADEKVRGCVLSGSWVEEEEEERIRESGYRACVVGGAECREGGLRLRLRLRLRPTRKQGREAFSDGSTGDRHPYPLRDASCEIASKQKRWVITYMAVRHARFLERVSHAYLEHQDRVGGAATSKLAFLVTDALVFVTAGVLLLRWSRARTMLTGKGGVAKRQTENKCIWDDAVLNNID</sequence>
<organism evidence="1 2">
    <name type="scientific">Pseudovirgaria hyperparasitica</name>
    <dbReference type="NCBI Taxonomy" id="470096"/>
    <lineage>
        <taxon>Eukaryota</taxon>
        <taxon>Fungi</taxon>
        <taxon>Dikarya</taxon>
        <taxon>Ascomycota</taxon>
        <taxon>Pezizomycotina</taxon>
        <taxon>Dothideomycetes</taxon>
        <taxon>Dothideomycetes incertae sedis</taxon>
        <taxon>Acrospermales</taxon>
        <taxon>Acrospermaceae</taxon>
        <taxon>Pseudovirgaria</taxon>
    </lineage>
</organism>
<dbReference type="EMBL" id="ML996582">
    <property type="protein sequence ID" value="KAF2754024.1"/>
    <property type="molecule type" value="Genomic_DNA"/>
</dbReference>
<name>A0A6A6VWE5_9PEZI</name>
<dbReference type="Proteomes" id="UP000799437">
    <property type="component" value="Unassembled WGS sequence"/>
</dbReference>
<reference evidence="1" key="1">
    <citation type="journal article" date="2020" name="Stud. Mycol.">
        <title>101 Dothideomycetes genomes: a test case for predicting lifestyles and emergence of pathogens.</title>
        <authorList>
            <person name="Haridas S."/>
            <person name="Albert R."/>
            <person name="Binder M."/>
            <person name="Bloem J."/>
            <person name="Labutti K."/>
            <person name="Salamov A."/>
            <person name="Andreopoulos B."/>
            <person name="Baker S."/>
            <person name="Barry K."/>
            <person name="Bills G."/>
            <person name="Bluhm B."/>
            <person name="Cannon C."/>
            <person name="Castanera R."/>
            <person name="Culley D."/>
            <person name="Daum C."/>
            <person name="Ezra D."/>
            <person name="Gonzalez J."/>
            <person name="Henrissat B."/>
            <person name="Kuo A."/>
            <person name="Liang C."/>
            <person name="Lipzen A."/>
            <person name="Lutzoni F."/>
            <person name="Magnuson J."/>
            <person name="Mondo S."/>
            <person name="Nolan M."/>
            <person name="Ohm R."/>
            <person name="Pangilinan J."/>
            <person name="Park H.-J."/>
            <person name="Ramirez L."/>
            <person name="Alfaro M."/>
            <person name="Sun H."/>
            <person name="Tritt A."/>
            <person name="Yoshinaga Y."/>
            <person name="Zwiers L.-H."/>
            <person name="Turgeon B."/>
            <person name="Goodwin S."/>
            <person name="Spatafora J."/>
            <person name="Crous P."/>
            <person name="Grigoriev I."/>
        </authorList>
    </citation>
    <scope>NUCLEOTIDE SEQUENCE</scope>
    <source>
        <strain evidence="1">CBS 121739</strain>
    </source>
</reference>
<evidence type="ECO:0000313" key="1">
    <source>
        <dbReference type="EMBL" id="KAF2754024.1"/>
    </source>
</evidence>
<accession>A0A6A6VWE5</accession>
<evidence type="ECO:0000313" key="2">
    <source>
        <dbReference type="Proteomes" id="UP000799437"/>
    </source>
</evidence>
<dbReference type="AlphaFoldDB" id="A0A6A6VWE5"/>
<dbReference type="GeneID" id="54486867"/>